<feature type="active site" description="Proton acceptor" evidence="4">
    <location>
        <position position="333"/>
    </location>
</feature>
<dbReference type="AlphaFoldDB" id="A0A5S4H4T1"/>
<dbReference type="EC" id="2.3.1.9" evidence="8"/>
<name>A0A5S4H4T1_9ACTN</name>
<feature type="domain" description="Thiolase N-terminal" evidence="6">
    <location>
        <begin position="5"/>
        <end position="247"/>
    </location>
</feature>
<dbReference type="Proteomes" id="UP000305238">
    <property type="component" value="Unassembled WGS sequence"/>
</dbReference>
<dbReference type="NCBIfam" id="NF005865">
    <property type="entry name" value="PRK07801.1"/>
    <property type="match status" value="1"/>
</dbReference>
<dbReference type="GO" id="GO:0003985">
    <property type="term" value="F:acetyl-CoA C-acetyltransferase activity"/>
    <property type="evidence" value="ECO:0007669"/>
    <property type="project" value="UniProtKB-EC"/>
</dbReference>
<gene>
    <name evidence="8" type="ORF">ETD96_12995</name>
</gene>
<accession>A0A5S4H4T1</accession>
<dbReference type="PROSITE" id="PS00737">
    <property type="entry name" value="THIOLASE_2"/>
    <property type="match status" value="1"/>
</dbReference>
<dbReference type="InterPro" id="IPR016039">
    <property type="entry name" value="Thiolase-like"/>
</dbReference>
<dbReference type="Pfam" id="PF00108">
    <property type="entry name" value="Thiolase_N"/>
    <property type="match status" value="1"/>
</dbReference>
<comment type="caution">
    <text evidence="8">The sequence shown here is derived from an EMBL/GenBank/DDBJ whole genome shotgun (WGS) entry which is preliminary data.</text>
</comment>
<dbReference type="Pfam" id="PF02803">
    <property type="entry name" value="Thiolase_C"/>
    <property type="match status" value="1"/>
</dbReference>
<evidence type="ECO:0000313" key="8">
    <source>
        <dbReference type="EMBL" id="TMR40029.1"/>
    </source>
</evidence>
<dbReference type="PANTHER" id="PTHR43365:SF1">
    <property type="entry name" value="ACETYL-COA C-ACYLTRANSFERASE"/>
    <property type="match status" value="1"/>
</dbReference>
<reference evidence="8 9" key="1">
    <citation type="submission" date="2019-05" db="EMBL/GenBank/DDBJ databases">
        <title>Draft genome sequence of Actinomadura geliboluensis A8036.</title>
        <authorList>
            <person name="Saricaoglu S."/>
            <person name="Isik K."/>
        </authorList>
    </citation>
    <scope>NUCLEOTIDE SEQUENCE [LARGE SCALE GENOMIC DNA]</scope>
    <source>
        <strain evidence="8 9">A8036</strain>
    </source>
</reference>
<dbReference type="SUPFAM" id="SSF53901">
    <property type="entry name" value="Thiolase-like"/>
    <property type="match status" value="2"/>
</dbReference>
<keyword evidence="9" id="KW-1185">Reference proteome</keyword>
<evidence type="ECO:0000256" key="3">
    <source>
        <dbReference type="ARBA" id="ARBA00023315"/>
    </source>
</evidence>
<dbReference type="Gene3D" id="3.40.47.10">
    <property type="match status" value="2"/>
</dbReference>
<evidence type="ECO:0000259" key="6">
    <source>
        <dbReference type="Pfam" id="PF00108"/>
    </source>
</evidence>
<dbReference type="NCBIfam" id="TIGR01930">
    <property type="entry name" value="AcCoA-C-Actrans"/>
    <property type="match status" value="1"/>
</dbReference>
<evidence type="ECO:0000256" key="2">
    <source>
        <dbReference type="ARBA" id="ARBA00022679"/>
    </source>
</evidence>
<proteinExistence type="inferred from homology"/>
<dbReference type="InterPro" id="IPR020616">
    <property type="entry name" value="Thiolase_N"/>
</dbReference>
<keyword evidence="2 5" id="KW-0808">Transferase</keyword>
<feature type="active site" description="Proton acceptor" evidence="4">
    <location>
        <position position="363"/>
    </location>
</feature>
<organism evidence="8 9">
    <name type="scientific">Actinomadura geliboluensis</name>
    <dbReference type="NCBI Taxonomy" id="882440"/>
    <lineage>
        <taxon>Bacteria</taxon>
        <taxon>Bacillati</taxon>
        <taxon>Actinomycetota</taxon>
        <taxon>Actinomycetes</taxon>
        <taxon>Streptosporangiales</taxon>
        <taxon>Thermomonosporaceae</taxon>
        <taxon>Actinomadura</taxon>
    </lineage>
</organism>
<protein>
    <submittedName>
        <fullName evidence="8">Acetyl-CoA C-acetyltransferase</fullName>
        <ecNumber evidence="8">2.3.1.9</ecNumber>
    </submittedName>
</protein>
<dbReference type="RefSeq" id="WP_138636580.1">
    <property type="nucleotide sequence ID" value="NZ_JBIAFF010000019.1"/>
</dbReference>
<feature type="active site" description="Acyl-thioester intermediate" evidence="4">
    <location>
        <position position="89"/>
    </location>
</feature>
<dbReference type="OrthoDB" id="3761315at2"/>
<dbReference type="CDD" id="cd00751">
    <property type="entry name" value="thiolase"/>
    <property type="match status" value="1"/>
</dbReference>
<dbReference type="InterPro" id="IPR002155">
    <property type="entry name" value="Thiolase"/>
</dbReference>
<dbReference type="InterPro" id="IPR020613">
    <property type="entry name" value="Thiolase_CS"/>
</dbReference>
<sequence length="377" mass="39640">MAEAYIVGAVRTPVGTKKGALKDVHPADLGAHVLKELVNRTGVDPSAVEDNIMGCVMQVGPQALDVARTAWLSAGLPDTVPGVTIDRQCGSSQQAIHFAAQGVLSGTQDLVVASGVEQMAKVPMGSSIVQGMDFPYGEGWAERYGMQEISQFRGAELMSEKWGFTREDLEKFALESHQRAAKAIEAGYFDREIAPLAGLSKDEGARPDTTLEKMAGLKVLREGGVITAAVASQISIGASALLIASEEAVKRHNLTPRARIHTLAVCGSDPVYMLTGPIPATEKALAKSGLKIDDIDVFEVNEAFAPVPMAWAADTGASLEKTNPNGGAIALGHPLGATGGVLMTKLLHELERTGGRYGLQTMCEGGGQANATIIERL</sequence>
<dbReference type="InterPro" id="IPR020617">
    <property type="entry name" value="Thiolase_C"/>
</dbReference>
<evidence type="ECO:0000313" key="9">
    <source>
        <dbReference type="Proteomes" id="UP000305238"/>
    </source>
</evidence>
<feature type="domain" description="Thiolase C-terminal" evidence="7">
    <location>
        <begin position="255"/>
        <end position="376"/>
    </location>
</feature>
<dbReference type="PANTHER" id="PTHR43365">
    <property type="entry name" value="BLR7806 PROTEIN"/>
    <property type="match status" value="1"/>
</dbReference>
<evidence type="ECO:0000259" key="7">
    <source>
        <dbReference type="Pfam" id="PF02803"/>
    </source>
</evidence>
<evidence type="ECO:0000256" key="1">
    <source>
        <dbReference type="ARBA" id="ARBA00010982"/>
    </source>
</evidence>
<evidence type="ECO:0000256" key="5">
    <source>
        <dbReference type="RuleBase" id="RU003557"/>
    </source>
</evidence>
<dbReference type="PIRSF" id="PIRSF000429">
    <property type="entry name" value="Ac-CoA_Ac_transf"/>
    <property type="match status" value="1"/>
</dbReference>
<comment type="similarity">
    <text evidence="1 5">Belongs to the thiolase-like superfamily. Thiolase family.</text>
</comment>
<keyword evidence="3 5" id="KW-0012">Acyltransferase</keyword>
<evidence type="ECO:0000256" key="4">
    <source>
        <dbReference type="PIRSR" id="PIRSR000429-1"/>
    </source>
</evidence>
<dbReference type="EMBL" id="VCKZ01000073">
    <property type="protein sequence ID" value="TMR40029.1"/>
    <property type="molecule type" value="Genomic_DNA"/>
</dbReference>